<name>A0A1W6MT06_9HYPH</name>
<sequence>MSEEKGRRVTASFETHELLTNLTGLKKRGEGHAPVSRLAGATSAELDSDLAAILTSARAKSASQAVEASQSATIDSLPQGELGAYAAGPVRALPPSYRRLLATPSILIAIGCIIGGAGYTGMQALLTLQAPPAWQEVDPPQESTAQAPASEQTADSASTVAEAVAVAPPSTAKTAAAVEPLAPLDHAAFGRNRLNAEHVIDSKSLELDSREKPASTFSHRALAAPQTPEALVAKPAKPAKERKKHSADKSDKHEPRSSRDAKSKPAKVAKPHEAHGAPAAPPSEANAEPAVVSDARRAAQKITGALKGLVDTDFRARP</sequence>
<protein>
    <submittedName>
        <fullName evidence="3">Uncharacterized protein</fullName>
    </submittedName>
</protein>
<keyword evidence="2" id="KW-0472">Membrane</keyword>
<keyword evidence="4" id="KW-1185">Reference proteome</keyword>
<feature type="compositionally biased region" description="Polar residues" evidence="1">
    <location>
        <begin position="141"/>
        <end position="152"/>
    </location>
</feature>
<dbReference type="AlphaFoldDB" id="A0A1W6MT06"/>
<evidence type="ECO:0000313" key="3">
    <source>
        <dbReference type="EMBL" id="ARN80692.1"/>
    </source>
</evidence>
<reference evidence="3 4" key="1">
    <citation type="submission" date="2017-02" db="EMBL/GenBank/DDBJ databases">
        <authorList>
            <person name="Peterson S.W."/>
        </authorList>
    </citation>
    <scope>NUCLEOTIDE SEQUENCE [LARGE SCALE GENOMIC DNA]</scope>
    <source>
        <strain evidence="3 4">S285</strain>
    </source>
</reference>
<feature type="compositionally biased region" description="Low complexity" evidence="1">
    <location>
        <begin position="276"/>
        <end position="290"/>
    </location>
</feature>
<dbReference type="KEGG" id="mbry:B1812_05945"/>
<proteinExistence type="predicted"/>
<dbReference type="EMBL" id="CP019948">
    <property type="protein sequence ID" value="ARN80692.1"/>
    <property type="molecule type" value="Genomic_DNA"/>
</dbReference>
<organism evidence="3 4">
    <name type="scientific">Methylocystis bryophila</name>
    <dbReference type="NCBI Taxonomy" id="655015"/>
    <lineage>
        <taxon>Bacteria</taxon>
        <taxon>Pseudomonadati</taxon>
        <taxon>Pseudomonadota</taxon>
        <taxon>Alphaproteobacteria</taxon>
        <taxon>Hyphomicrobiales</taxon>
        <taxon>Methylocystaceae</taxon>
        <taxon>Methylocystis</taxon>
    </lineage>
</organism>
<dbReference type="Proteomes" id="UP000193978">
    <property type="component" value="Chromosome"/>
</dbReference>
<feature type="compositionally biased region" description="Basic and acidic residues" evidence="1">
    <location>
        <begin position="247"/>
        <end position="263"/>
    </location>
</feature>
<feature type="region of interest" description="Disordered" evidence="1">
    <location>
        <begin position="220"/>
        <end position="296"/>
    </location>
</feature>
<feature type="transmembrane region" description="Helical" evidence="2">
    <location>
        <begin position="100"/>
        <end position="122"/>
    </location>
</feature>
<keyword evidence="2" id="KW-0812">Transmembrane</keyword>
<evidence type="ECO:0000313" key="4">
    <source>
        <dbReference type="Proteomes" id="UP000193978"/>
    </source>
</evidence>
<gene>
    <name evidence="3" type="ORF">B1812_05945</name>
</gene>
<accession>A0A1W6MT06</accession>
<evidence type="ECO:0000256" key="2">
    <source>
        <dbReference type="SAM" id="Phobius"/>
    </source>
</evidence>
<evidence type="ECO:0000256" key="1">
    <source>
        <dbReference type="SAM" id="MobiDB-lite"/>
    </source>
</evidence>
<keyword evidence="2" id="KW-1133">Transmembrane helix</keyword>
<feature type="region of interest" description="Disordered" evidence="1">
    <location>
        <begin position="135"/>
        <end position="160"/>
    </location>
</feature>